<name>A0AAU7XBZ8_9HYPH</name>
<dbReference type="InterPro" id="IPR014085">
    <property type="entry name" value="Allophanate_hydrolase"/>
</dbReference>
<dbReference type="EC" id="3.5.1.54" evidence="3"/>
<dbReference type="Pfam" id="PF21986">
    <property type="entry name" value="AH_C"/>
    <property type="match status" value="1"/>
</dbReference>
<dbReference type="AlphaFoldDB" id="A0AAU7XBZ8"/>
<dbReference type="NCBIfam" id="TIGR02713">
    <property type="entry name" value="allophanate_hyd"/>
    <property type="match status" value="1"/>
</dbReference>
<dbReference type="Gene3D" id="3.10.490.10">
    <property type="entry name" value="Gamma-glutamyl cyclotransferase-like"/>
    <property type="match status" value="1"/>
</dbReference>
<accession>A0AAU7XBZ8</accession>
<feature type="domain" description="Allophanate hydrolase C-terminal" evidence="2">
    <location>
        <begin position="478"/>
        <end position="599"/>
    </location>
</feature>
<dbReference type="PANTHER" id="PTHR11895:SF169">
    <property type="entry name" value="GLUTAMYL-TRNA(GLN) AMIDOTRANSFERASE"/>
    <property type="match status" value="1"/>
</dbReference>
<dbReference type="RefSeq" id="WP_407050398.1">
    <property type="nucleotide sequence ID" value="NZ_CP158568.1"/>
</dbReference>
<dbReference type="PANTHER" id="PTHR11895">
    <property type="entry name" value="TRANSAMIDASE"/>
    <property type="match status" value="1"/>
</dbReference>
<gene>
    <name evidence="3" type="primary">atzF</name>
    <name evidence="3" type="ORF">ABS361_03200</name>
</gene>
<dbReference type="Pfam" id="PF01425">
    <property type="entry name" value="Amidase"/>
    <property type="match status" value="1"/>
</dbReference>
<evidence type="ECO:0000313" key="3">
    <source>
        <dbReference type="EMBL" id="XBY45308.1"/>
    </source>
</evidence>
<organism evidence="3">
    <name type="scientific">Methyloraptor flagellatus</name>
    <dbReference type="NCBI Taxonomy" id="3162530"/>
    <lineage>
        <taxon>Bacteria</taxon>
        <taxon>Pseudomonadati</taxon>
        <taxon>Pseudomonadota</taxon>
        <taxon>Alphaproteobacteria</taxon>
        <taxon>Hyphomicrobiales</taxon>
        <taxon>Ancalomicrobiaceae</taxon>
        <taxon>Methyloraptor</taxon>
    </lineage>
</organism>
<dbReference type="KEGG" id="mflg:ABS361_03200"/>
<dbReference type="InterPro" id="IPR023631">
    <property type="entry name" value="Amidase_dom"/>
</dbReference>
<dbReference type="EMBL" id="CP158568">
    <property type="protein sequence ID" value="XBY45308.1"/>
    <property type="molecule type" value="Genomic_DNA"/>
</dbReference>
<evidence type="ECO:0000259" key="1">
    <source>
        <dbReference type="Pfam" id="PF01425"/>
    </source>
</evidence>
<protein>
    <submittedName>
        <fullName evidence="3">Allophanate hydrolase</fullName>
        <ecNumber evidence="3">3.5.1.54</ecNumber>
    </submittedName>
</protein>
<dbReference type="Gene3D" id="1.20.58.1700">
    <property type="match status" value="1"/>
</dbReference>
<reference evidence="3" key="1">
    <citation type="submission" date="2024-06" db="EMBL/GenBank/DDBJ databases">
        <title>Methylostella associata gen. nov., sp. nov., a novel Ancalomicrobiaceae-affiliated facultatively methylotrophic bacteria that feed on methanotrophs of the genus Methylococcus.</title>
        <authorList>
            <person name="Saltykova V."/>
            <person name="Danilova O.V."/>
            <person name="Oshkin I.Y."/>
            <person name="Belova S.E."/>
            <person name="Pimenov N.V."/>
            <person name="Dedysh S.N."/>
        </authorList>
    </citation>
    <scope>NUCLEOTIDE SEQUENCE</scope>
    <source>
        <strain evidence="3">S20</strain>
    </source>
</reference>
<dbReference type="GO" id="GO:0004039">
    <property type="term" value="F:allophanate hydrolase activity"/>
    <property type="evidence" value="ECO:0007669"/>
    <property type="project" value="UniProtKB-EC"/>
</dbReference>
<keyword evidence="3" id="KW-0378">Hydrolase</keyword>
<dbReference type="SUPFAM" id="SSF75304">
    <property type="entry name" value="Amidase signature (AS) enzymes"/>
    <property type="match status" value="1"/>
</dbReference>
<feature type="domain" description="Amidase" evidence="1">
    <location>
        <begin position="26"/>
        <end position="438"/>
    </location>
</feature>
<dbReference type="Gene3D" id="3.90.1300.10">
    <property type="entry name" value="Amidase signature (AS) domain"/>
    <property type="match status" value="1"/>
</dbReference>
<sequence>MPAVPESFDLKSLARAYAAGLDPRDVIAAVEARIAAFDDPALFIARPDRATLDARAAALAALSVDARAALPLYGVPFAVKDNIDVAGLPTTAACPDFAYAPSASATTVAKLEAAGAIVIGKTNLDQFATGLVGVRSPYGVPRNTFDPARIPGGSSSGSAVAVAAGIAAFSLGTDTAGSGRVPAGLNNLVGLKPTPGLASTTGVLPACRTLDCVSIFALTVDDATAVLDVMAGFDPTDAFSKVFAAEKQGPWPAGLRLGVPGAKDRHFFGDTVGEAAYAAALERIAGLGATLVEIDFEPLFAVARLLYEGPWVAERLAAIEEFVAAKPEAMHPVTRAIIAPAGARTAVEAFKSLYKLKDLARIAEAVWTSVDALVVPTVPRAWTVAEVEADPIATNSALGTYTNFVNLLGLSALAVPVALRSDGFPSGVTLIGEGGRDGFLAGLGRVIEGTSGLPLGATGKPRPAFTPLALDAPADTLPLVVFGAHLSGLALNHELTGCGATLIGETRTAPLYRMHALAGAPVRPGLIRVGEGGAAIKGEIWAVPFAGVGALLARIAPPLGLGTVVLEDGQSLRGFICETAGVEGAPDVSHHGGWRAYLAARA</sequence>
<evidence type="ECO:0000259" key="2">
    <source>
        <dbReference type="Pfam" id="PF21986"/>
    </source>
</evidence>
<dbReference type="InterPro" id="IPR053844">
    <property type="entry name" value="AH_C"/>
</dbReference>
<proteinExistence type="predicted"/>
<dbReference type="InterPro" id="IPR000120">
    <property type="entry name" value="Amidase"/>
</dbReference>
<dbReference type="NCBIfam" id="NF006043">
    <property type="entry name" value="PRK08186.1"/>
    <property type="match status" value="1"/>
</dbReference>
<dbReference type="InterPro" id="IPR036928">
    <property type="entry name" value="AS_sf"/>
</dbReference>